<protein>
    <submittedName>
        <fullName evidence="2">Uncharacterized protein</fullName>
    </submittedName>
</protein>
<dbReference type="Proteomes" id="UP000019146">
    <property type="component" value="Chromosome 1"/>
</dbReference>
<name>A0A0P0RA75_9BURK</name>
<sequence length="87" mass="10077">MPRAETPRSRRAGGKCTNAPDAAFDSTRARIIAARRAAFAPTFYDPVRSVYSGRCRVPMRKPRRYANPRMPYERQCSQQHNDRPPRR</sequence>
<evidence type="ECO:0000313" key="3">
    <source>
        <dbReference type="Proteomes" id="UP000019146"/>
    </source>
</evidence>
<feature type="region of interest" description="Disordered" evidence="1">
    <location>
        <begin position="62"/>
        <end position="87"/>
    </location>
</feature>
<organism evidence="2 3">
    <name type="scientific">Paraburkholderia caribensis MBA4</name>
    <dbReference type="NCBI Taxonomy" id="1323664"/>
    <lineage>
        <taxon>Bacteria</taxon>
        <taxon>Pseudomonadati</taxon>
        <taxon>Pseudomonadota</taxon>
        <taxon>Betaproteobacteria</taxon>
        <taxon>Burkholderiales</taxon>
        <taxon>Burkholderiaceae</taxon>
        <taxon>Paraburkholderia</taxon>
    </lineage>
</organism>
<evidence type="ECO:0000313" key="2">
    <source>
        <dbReference type="EMBL" id="ALL65028.1"/>
    </source>
</evidence>
<proteinExistence type="predicted"/>
<dbReference type="AlphaFoldDB" id="A0A0P0RA75"/>
<accession>A0A0P0RA75</accession>
<reference evidence="2 3" key="1">
    <citation type="journal article" date="2014" name="Genome Announc.">
        <title>Draft Genome Sequence of the Haloacid-Degrading Burkholderia caribensis Strain MBA4.</title>
        <authorList>
            <person name="Pan Y."/>
            <person name="Kong K.F."/>
            <person name="Tsang J.S."/>
        </authorList>
    </citation>
    <scope>NUCLEOTIDE SEQUENCE [LARGE SCALE GENOMIC DNA]</scope>
    <source>
        <strain evidence="2 3">MBA4</strain>
    </source>
</reference>
<feature type="region of interest" description="Disordered" evidence="1">
    <location>
        <begin position="1"/>
        <end position="21"/>
    </location>
</feature>
<dbReference type="KEGG" id="bcai:K788_0002530"/>
<dbReference type="EMBL" id="CP012746">
    <property type="protein sequence ID" value="ALL65028.1"/>
    <property type="molecule type" value="Genomic_DNA"/>
</dbReference>
<evidence type="ECO:0000256" key="1">
    <source>
        <dbReference type="SAM" id="MobiDB-lite"/>
    </source>
</evidence>
<gene>
    <name evidence="2" type="ORF">K788_0002530</name>
</gene>